<evidence type="ECO:0000256" key="1">
    <source>
        <dbReference type="SAM" id="Phobius"/>
    </source>
</evidence>
<dbReference type="KEGG" id="gni:GNIT_2948"/>
<dbReference type="STRING" id="1085623.GNIT_2948"/>
<keyword evidence="3" id="KW-1185">Reference proteome</keyword>
<dbReference type="Proteomes" id="UP000009282">
    <property type="component" value="Chromosome"/>
</dbReference>
<feature type="transmembrane region" description="Helical" evidence="1">
    <location>
        <begin position="163"/>
        <end position="184"/>
    </location>
</feature>
<dbReference type="InterPro" id="IPR007498">
    <property type="entry name" value="PqiA-like"/>
</dbReference>
<protein>
    <submittedName>
        <fullName evidence="2">Paraquat-inducible protein A</fullName>
    </submittedName>
</protein>
<evidence type="ECO:0000313" key="3">
    <source>
        <dbReference type="Proteomes" id="UP000009282"/>
    </source>
</evidence>
<accession>G4QMW2</accession>
<dbReference type="OrthoDB" id="9800207at2"/>
<dbReference type="EMBL" id="CP003060">
    <property type="protein sequence ID" value="AEP31045.1"/>
    <property type="molecule type" value="Genomic_DNA"/>
</dbReference>
<gene>
    <name evidence="2" type="ordered locus">GNIT_2948</name>
</gene>
<dbReference type="AlphaFoldDB" id="G4QMW2"/>
<name>G4QMW2_GLANF</name>
<dbReference type="eggNOG" id="COG2995">
    <property type="taxonomic scope" value="Bacteria"/>
</dbReference>
<evidence type="ECO:0000313" key="2">
    <source>
        <dbReference type="EMBL" id="AEP31045.1"/>
    </source>
</evidence>
<reference evidence="2 3" key="1">
    <citation type="journal article" date="2011" name="J. Bacteriol.">
        <title>Complete genome sequence of seawater bacterium Glaciecola nitratireducens FR1064T.</title>
        <authorList>
            <person name="Bian F."/>
            <person name="Qin Q.L."/>
            <person name="Xie B.B."/>
            <person name="Shu Y.L."/>
            <person name="Zhang X.Y."/>
            <person name="Yu Y."/>
            <person name="Chen B."/>
            <person name="Chen X.L."/>
            <person name="Zhou B.C."/>
            <person name="Zhang Y.Z."/>
        </authorList>
    </citation>
    <scope>NUCLEOTIDE SEQUENCE [LARGE SCALE GENOMIC DNA]</scope>
    <source>
        <strain evidence="3">JCM 12485 / KCTC 12276 / FR1064</strain>
    </source>
</reference>
<feature type="transmembrane region" description="Helical" evidence="1">
    <location>
        <begin position="105"/>
        <end position="127"/>
    </location>
</feature>
<organism evidence="2 3">
    <name type="scientific">Glaciecola nitratireducens (strain JCM 12485 / KCTC 12276 / FR1064)</name>
    <dbReference type="NCBI Taxonomy" id="1085623"/>
    <lineage>
        <taxon>Bacteria</taxon>
        <taxon>Pseudomonadati</taxon>
        <taxon>Pseudomonadota</taxon>
        <taxon>Gammaproteobacteria</taxon>
        <taxon>Alteromonadales</taxon>
        <taxon>Alteromonadaceae</taxon>
        <taxon>Brumicola</taxon>
    </lineage>
</organism>
<dbReference type="RefSeq" id="WP_014109918.1">
    <property type="nucleotide sequence ID" value="NC_016041.1"/>
</dbReference>
<proteinExistence type="predicted"/>
<keyword evidence="1" id="KW-1133">Transmembrane helix</keyword>
<sequence length="203" mass="22365">MLQKHIGFLLSVIAIGLFIPGILAPMFTLNMELAINLAGPTISSELVTKELSIMGTVQELLNDDRIFVAVLIFSFSVVIPLTKTSLIIAAYFTNNSEFQRKITKFVAIIGKWSMADVFVVAIFLAVLSTDHGQTAQQNQLSFFGMSLDFEISTQTLSNVGVGFYYFVAYCVVSLIGSQLMLGAIERAQTLLESRTYLKTKAEE</sequence>
<feature type="transmembrane region" description="Helical" evidence="1">
    <location>
        <begin position="66"/>
        <end position="93"/>
    </location>
</feature>
<keyword evidence="1" id="KW-0472">Membrane</keyword>
<keyword evidence="1" id="KW-0812">Transmembrane</keyword>
<feature type="transmembrane region" description="Helical" evidence="1">
    <location>
        <begin position="7"/>
        <end position="27"/>
    </location>
</feature>
<dbReference type="HOGENOM" id="CLU_115847_0_0_6"/>
<dbReference type="Pfam" id="PF04403">
    <property type="entry name" value="PqiA"/>
    <property type="match status" value="1"/>
</dbReference>